<dbReference type="EMBL" id="MZGV01000059">
    <property type="protein sequence ID" value="OPJ58306.1"/>
    <property type="molecule type" value="Genomic_DNA"/>
</dbReference>
<dbReference type="SUPFAM" id="SSF52777">
    <property type="entry name" value="CoA-dependent acyltransferases"/>
    <property type="match status" value="2"/>
</dbReference>
<dbReference type="InterPro" id="IPR009721">
    <property type="entry name" value="O-acyltransferase_WSD1_C"/>
</dbReference>
<dbReference type="InterPro" id="IPR052058">
    <property type="entry name" value="Alcohol_O-acetyltransferase"/>
</dbReference>
<dbReference type="RefSeq" id="WP_079427181.1">
    <property type="nucleotide sequence ID" value="NZ_MZGV01000059.1"/>
</dbReference>
<dbReference type="Proteomes" id="UP000190080">
    <property type="component" value="Unassembled WGS sequence"/>
</dbReference>
<name>A0A1V4IEE7_9CLOT</name>
<evidence type="ECO:0000259" key="1">
    <source>
        <dbReference type="Pfam" id="PF06974"/>
    </source>
</evidence>
<proteinExistence type="predicted"/>
<sequence>MKNRYKAEACDILQFIFSKFNDHQLHCVIDFDQLIDEKILKKAVEESLTIFPLIKCRFVEGWFKAYWEEDTFLVDDIVKIVRTEDIEIETNKLLISRTNEIKGPQLVLNIIRDGKRDCLCMVINHMLCDGAGIKEYVYMLSSIYTDLKQNKNCDIYKETGTRGLEQVFKSFSFADRIKILFHSAKFTKYDSGVTFKIEGDVNSPAVITYRISKDKFLTIKNYAKKYNATINDVMLAAYIRTLDKALDCGGITIPCAIDLRKYLKDRKAEGICNLASNIIFDIGPDIGKNYNETLLKVKEAMDEEKKNVSCLKTLMLLQIVFKYCPYKIAKKLLMKQYKNPPIAMTNIGLIDKNRLVFDGLHIRNSYVSASIKYKPYFQIGITTFDDEVTFCVNLHCTEKDKYKIKEFLKNMEKELLQAVKDYI</sequence>
<dbReference type="OrthoDB" id="7321121at2"/>
<reference evidence="2 3" key="1">
    <citation type="submission" date="2017-03" db="EMBL/GenBank/DDBJ databases">
        <title>Genome sequence of Clostridium oryzae DSM 28571.</title>
        <authorList>
            <person name="Poehlein A."/>
            <person name="Daniel R."/>
        </authorList>
    </citation>
    <scope>NUCLEOTIDE SEQUENCE [LARGE SCALE GENOMIC DNA]</scope>
    <source>
        <strain evidence="2 3">DSM 28571</strain>
    </source>
</reference>
<dbReference type="PANTHER" id="PTHR28037:SF1">
    <property type="entry name" value="ALCOHOL O-ACETYLTRANSFERASE 1-RELATED"/>
    <property type="match status" value="1"/>
</dbReference>
<dbReference type="InterPro" id="IPR023213">
    <property type="entry name" value="CAT-like_dom_sf"/>
</dbReference>
<dbReference type="Gene3D" id="3.30.559.30">
    <property type="entry name" value="Nonribosomal peptide synthetase, condensation domain"/>
    <property type="match status" value="1"/>
</dbReference>
<comment type="caution">
    <text evidence="2">The sequence shown here is derived from an EMBL/GenBank/DDBJ whole genome shotgun (WGS) entry which is preliminary data.</text>
</comment>
<accession>A0A1V4IEE7</accession>
<dbReference type="Gene3D" id="3.30.559.10">
    <property type="entry name" value="Chloramphenicol acetyltransferase-like domain"/>
    <property type="match status" value="1"/>
</dbReference>
<dbReference type="Pfam" id="PF06974">
    <property type="entry name" value="WS_DGAT_C"/>
    <property type="match status" value="1"/>
</dbReference>
<keyword evidence="3" id="KW-1185">Reference proteome</keyword>
<dbReference type="PANTHER" id="PTHR28037">
    <property type="entry name" value="ALCOHOL O-ACETYLTRANSFERASE 1-RELATED"/>
    <property type="match status" value="1"/>
</dbReference>
<evidence type="ECO:0000313" key="3">
    <source>
        <dbReference type="Proteomes" id="UP000190080"/>
    </source>
</evidence>
<organism evidence="2 3">
    <name type="scientific">Clostridium oryzae</name>
    <dbReference type="NCBI Taxonomy" id="1450648"/>
    <lineage>
        <taxon>Bacteria</taxon>
        <taxon>Bacillati</taxon>
        <taxon>Bacillota</taxon>
        <taxon>Clostridia</taxon>
        <taxon>Eubacteriales</taxon>
        <taxon>Clostridiaceae</taxon>
        <taxon>Clostridium</taxon>
    </lineage>
</organism>
<gene>
    <name evidence="2" type="ORF">CLORY_36690</name>
</gene>
<feature type="domain" description="O-acyltransferase WSD1 C-terminal" evidence="1">
    <location>
        <begin position="274"/>
        <end position="414"/>
    </location>
</feature>
<dbReference type="STRING" id="1450648.CLORY_36690"/>
<protein>
    <submittedName>
        <fullName evidence="2">Condensation domain protein</fullName>
    </submittedName>
</protein>
<dbReference type="AlphaFoldDB" id="A0A1V4IEE7"/>
<evidence type="ECO:0000313" key="2">
    <source>
        <dbReference type="EMBL" id="OPJ58306.1"/>
    </source>
</evidence>